<dbReference type="GO" id="GO:0005886">
    <property type="term" value="C:plasma membrane"/>
    <property type="evidence" value="ECO:0007669"/>
    <property type="project" value="UniProtKB-SubCell"/>
</dbReference>
<feature type="transmembrane region" description="Helical" evidence="7">
    <location>
        <begin position="495"/>
        <end position="513"/>
    </location>
</feature>
<evidence type="ECO:0000313" key="9">
    <source>
        <dbReference type="EMBL" id="QRV36091.1"/>
    </source>
</evidence>
<keyword evidence="4 7" id="KW-0472">Membrane</keyword>
<dbReference type="EMBL" id="CP070245">
    <property type="protein sequence ID" value="QRV36091.1"/>
    <property type="molecule type" value="Genomic_DNA"/>
</dbReference>
<feature type="domain" description="Major facilitator superfamily (MFS) profile" evidence="8">
    <location>
        <begin position="57"/>
        <end position="518"/>
    </location>
</feature>
<dbReference type="Gene3D" id="1.20.1720.10">
    <property type="entry name" value="Multidrug resistance protein D"/>
    <property type="match status" value="1"/>
</dbReference>
<dbReference type="PANTHER" id="PTHR42718:SF39">
    <property type="entry name" value="ACTINORHODIN TRANSPORTER-RELATED"/>
    <property type="match status" value="1"/>
</dbReference>
<dbReference type="PROSITE" id="PS50850">
    <property type="entry name" value="MFS"/>
    <property type="match status" value="1"/>
</dbReference>
<evidence type="ECO:0000256" key="1">
    <source>
        <dbReference type="ARBA" id="ARBA00004651"/>
    </source>
</evidence>
<feature type="transmembrane region" description="Helical" evidence="7">
    <location>
        <begin position="350"/>
        <end position="371"/>
    </location>
</feature>
<dbReference type="InterPro" id="IPR036259">
    <property type="entry name" value="MFS_trans_sf"/>
</dbReference>
<organism evidence="9 12">
    <name type="scientific">Streptomyces californicus</name>
    <dbReference type="NCBI Taxonomy" id="67351"/>
    <lineage>
        <taxon>Bacteria</taxon>
        <taxon>Bacillati</taxon>
        <taxon>Actinomycetota</taxon>
        <taxon>Actinomycetes</taxon>
        <taxon>Kitasatosporales</taxon>
        <taxon>Streptomycetaceae</taxon>
        <taxon>Streptomyces</taxon>
    </lineage>
</organism>
<feature type="transmembrane region" description="Helical" evidence="7">
    <location>
        <begin position="181"/>
        <end position="203"/>
    </location>
</feature>
<evidence type="ECO:0000256" key="4">
    <source>
        <dbReference type="ARBA" id="ARBA00023136"/>
    </source>
</evidence>
<dbReference type="PRINTS" id="PR01036">
    <property type="entry name" value="TCRTETB"/>
</dbReference>
<name>A0ABD7D5Z3_9ACTN</name>
<evidence type="ECO:0000313" key="11">
    <source>
        <dbReference type="Proteomes" id="UP000598054"/>
    </source>
</evidence>
<dbReference type="Proteomes" id="UP000623926">
    <property type="component" value="Chromosome"/>
</dbReference>
<reference evidence="11 12" key="1">
    <citation type="submission" date="2021-02" db="EMBL/GenBank/DDBJ databases">
        <title>FDA dAtabase for Regulatory Grade micrObial Sequences (FDA-ARGOS): Supporting development and validation of Infectious Disease Dx tests.</title>
        <authorList>
            <person name="Sproer C."/>
            <person name="Gronow S."/>
            <person name="Severitt S."/>
            <person name="Schroder I."/>
            <person name="Tallon L."/>
            <person name="Sadzewicz L."/>
            <person name="Zhao X."/>
            <person name="Boylan J."/>
            <person name="Ott S."/>
            <person name="Bowen H."/>
            <person name="Vavikolanu K."/>
            <person name="Mehta A."/>
            <person name="Aluvathingal J."/>
            <person name="Nadendla S."/>
            <person name="Lowell S."/>
            <person name="Myers T."/>
            <person name="Yan Y."/>
            <person name="Sichtig H."/>
        </authorList>
    </citation>
    <scope>NUCLEOTIDE SEQUENCE [LARGE SCALE GENOMIC DNA]</scope>
    <source>
        <strain evidence="10 11">FDAARGOS_1211</strain>
        <strain evidence="9 12">FDAARGOS_1212</strain>
    </source>
</reference>
<dbReference type="CDD" id="cd17321">
    <property type="entry name" value="MFS_MMR_MDR_like"/>
    <property type="match status" value="1"/>
</dbReference>
<feature type="transmembrane region" description="Helical" evidence="7">
    <location>
        <begin position="123"/>
        <end position="142"/>
    </location>
</feature>
<evidence type="ECO:0000256" key="5">
    <source>
        <dbReference type="ARBA" id="ARBA00023251"/>
    </source>
</evidence>
<dbReference type="InterPro" id="IPR020846">
    <property type="entry name" value="MFS_dom"/>
</dbReference>
<feature type="transmembrane region" description="Helical" evidence="7">
    <location>
        <begin position="383"/>
        <end position="400"/>
    </location>
</feature>
<dbReference type="Proteomes" id="UP000598054">
    <property type="component" value="Chromosome"/>
</dbReference>
<dbReference type="SUPFAM" id="SSF103473">
    <property type="entry name" value="MFS general substrate transporter"/>
    <property type="match status" value="1"/>
</dbReference>
<dbReference type="PANTHER" id="PTHR42718">
    <property type="entry name" value="MAJOR FACILITATOR SUPERFAMILY MULTIDRUG TRANSPORTER MFSC"/>
    <property type="match status" value="1"/>
</dbReference>
<evidence type="ECO:0000256" key="3">
    <source>
        <dbReference type="ARBA" id="ARBA00022989"/>
    </source>
</evidence>
<dbReference type="AlphaFoldDB" id="A0ABD7D5Z3"/>
<evidence type="ECO:0000256" key="6">
    <source>
        <dbReference type="SAM" id="MobiDB-lite"/>
    </source>
</evidence>
<feature type="transmembrane region" description="Helical" evidence="7">
    <location>
        <begin position="458"/>
        <end position="475"/>
    </location>
</feature>
<feature type="transmembrane region" description="Helical" evidence="7">
    <location>
        <begin position="148"/>
        <end position="169"/>
    </location>
</feature>
<comment type="subcellular location">
    <subcellularLocation>
        <location evidence="1">Cell membrane</location>
        <topology evidence="1">Multi-pass membrane protein</topology>
    </subcellularLocation>
</comment>
<gene>
    <name evidence="10" type="ORF">I6J41_13520</name>
    <name evidence="9" type="ORF">I6J42_20060</name>
</gene>
<evidence type="ECO:0000256" key="2">
    <source>
        <dbReference type="ARBA" id="ARBA00022692"/>
    </source>
</evidence>
<keyword evidence="2 7" id="KW-0812">Transmembrane</keyword>
<feature type="transmembrane region" description="Helical" evidence="7">
    <location>
        <begin position="275"/>
        <end position="295"/>
    </location>
</feature>
<feature type="transmembrane region" description="Helical" evidence="7">
    <location>
        <begin position="246"/>
        <end position="263"/>
    </location>
</feature>
<protein>
    <submittedName>
        <fullName evidence="9">MFS transporter</fullName>
    </submittedName>
</protein>
<keyword evidence="5" id="KW-0046">Antibiotic resistance</keyword>
<feature type="transmembrane region" description="Helical" evidence="7">
    <location>
        <begin position="215"/>
        <end position="234"/>
    </location>
</feature>
<proteinExistence type="predicted"/>
<dbReference type="Pfam" id="PF07690">
    <property type="entry name" value="MFS_1"/>
    <property type="match status" value="1"/>
</dbReference>
<feature type="transmembrane region" description="Helical" evidence="7">
    <location>
        <begin position="91"/>
        <end position="111"/>
    </location>
</feature>
<evidence type="ECO:0000256" key="7">
    <source>
        <dbReference type="SAM" id="Phobius"/>
    </source>
</evidence>
<accession>A0ABD7D5Z3</accession>
<keyword evidence="3 7" id="KW-1133">Transmembrane helix</keyword>
<evidence type="ECO:0000313" key="12">
    <source>
        <dbReference type="Proteomes" id="UP000623926"/>
    </source>
</evidence>
<feature type="transmembrane region" description="Helical" evidence="7">
    <location>
        <begin position="412"/>
        <end position="437"/>
    </location>
</feature>
<feature type="region of interest" description="Disordered" evidence="6">
    <location>
        <begin position="23"/>
        <end position="48"/>
    </location>
</feature>
<keyword evidence="11" id="KW-1185">Reference proteome</keyword>
<evidence type="ECO:0000313" key="10">
    <source>
        <dbReference type="EMBL" id="QRV41642.1"/>
    </source>
</evidence>
<dbReference type="InterPro" id="IPR011701">
    <property type="entry name" value="MFS"/>
</dbReference>
<dbReference type="EMBL" id="CP070249">
    <property type="protein sequence ID" value="QRV41642.1"/>
    <property type="molecule type" value="Genomic_DNA"/>
</dbReference>
<dbReference type="GO" id="GO:0046677">
    <property type="term" value="P:response to antibiotic"/>
    <property type="evidence" value="ECO:0007669"/>
    <property type="project" value="UniProtKB-KW"/>
</dbReference>
<evidence type="ECO:0000259" key="8">
    <source>
        <dbReference type="PROSITE" id="PS50850"/>
    </source>
</evidence>
<feature type="transmembrane region" description="Helical" evidence="7">
    <location>
        <begin position="316"/>
        <end position="338"/>
    </location>
</feature>
<dbReference type="Gene3D" id="1.20.1250.20">
    <property type="entry name" value="MFS general substrate transporter like domains"/>
    <property type="match status" value="1"/>
</dbReference>
<sequence>MPSSAPSPLAAPQTDATITVASATPATPATPVTPVVPSTPTTEAPSSAPADRRRWFALAIVMTAAFMDLVDVTIVNIAIPSIQQETGASVAAIQWITAGYALAFAAGLITGGRLGDIYGRKRLFLIGIGGFTLASALCGFAGGPEMLVAARILQGATAALMVPQVLSIVHATFPAHERGKVFGLFGAIVGLGAVSGPLLGALLTQGDLFGLGWRPIFLINLPVGIAGLVLGAKFIRESKAPRAVRLDLPGVALITLAMLMLIYPLTRGHELGWPLWGHLSMVGSLFVFGALVRYQRHKARTDGSPLIELSLFRVKSFAAGIAVQLTFGVGLGIFFLVWTLYMQTGLGWSVLRAGTTGVPFSVAVSVAAAISVQKLVPRFGRKVLQAGALLMIAGLLIYLWESERYGLGITSLQMAVPLVVMGAGMGLIVAPLTDAVLSEVPKEHAGSASGLINTVQQMGTALGLGLVSVVFFGAIGDRLTPAEVGPAFVGAFQQTLWWVAGVLAVIFLVMFALPARPRAHTEGEAAGAPEPSADAA</sequence>
<feature type="transmembrane region" description="Helical" evidence="7">
    <location>
        <begin position="55"/>
        <end position="79"/>
    </location>
</feature>